<evidence type="ECO:0000313" key="5">
    <source>
        <dbReference type="EMBL" id="MDV2476247.1"/>
    </source>
</evidence>
<proteinExistence type="predicted"/>
<comment type="caution">
    <text evidence="5">The sequence shown here is derived from an EMBL/GenBank/DDBJ whole genome shotgun (WGS) entry which is preliminary data.</text>
</comment>
<dbReference type="PROSITE" id="PS50172">
    <property type="entry name" value="BRCT"/>
    <property type="match status" value="1"/>
</dbReference>
<reference evidence="5 6" key="1">
    <citation type="submission" date="2019-10" db="EMBL/GenBank/DDBJ databases">
        <title>Draft Genome Assembly of Rhodococcus zopfii DSM44189.</title>
        <authorList>
            <person name="Sutton J.M."/>
            <person name="Akob D.M."/>
            <person name="Bushman T.J."/>
        </authorList>
    </citation>
    <scope>NUCLEOTIDE SEQUENCE [LARGE SCALE GENOMIC DNA]</scope>
    <source>
        <strain evidence="5 6">DSM 44189</strain>
    </source>
</reference>
<evidence type="ECO:0000256" key="2">
    <source>
        <dbReference type="ARBA" id="ARBA00022801"/>
    </source>
</evidence>
<dbReference type="GO" id="GO:0004527">
    <property type="term" value="F:exonuclease activity"/>
    <property type="evidence" value="ECO:0007669"/>
    <property type="project" value="UniProtKB-KW"/>
</dbReference>
<dbReference type="SUPFAM" id="SSF52113">
    <property type="entry name" value="BRCT domain"/>
    <property type="match status" value="1"/>
</dbReference>
<dbReference type="SMART" id="SM00292">
    <property type="entry name" value="BRCT"/>
    <property type="match status" value="2"/>
</dbReference>
<keyword evidence="1" id="KW-0540">Nuclease</keyword>
<dbReference type="InterPro" id="IPR006054">
    <property type="entry name" value="DnaQ"/>
</dbReference>
<evidence type="ECO:0000313" key="6">
    <source>
        <dbReference type="Proteomes" id="UP001275440"/>
    </source>
</evidence>
<keyword evidence="6" id="KW-1185">Reference proteome</keyword>
<dbReference type="EMBL" id="WBMO01000001">
    <property type="protein sequence ID" value="MDV2476247.1"/>
    <property type="molecule type" value="Genomic_DNA"/>
</dbReference>
<dbReference type="InterPro" id="IPR003325">
    <property type="entry name" value="TerD"/>
</dbReference>
<dbReference type="Gene3D" id="3.30.420.10">
    <property type="entry name" value="Ribonuclease H-like superfamily/Ribonuclease H"/>
    <property type="match status" value="1"/>
</dbReference>
<dbReference type="InterPro" id="IPR013520">
    <property type="entry name" value="Ribonucl_H"/>
</dbReference>
<dbReference type="SMART" id="SM00479">
    <property type="entry name" value="EXOIII"/>
    <property type="match status" value="1"/>
</dbReference>
<dbReference type="CDD" id="cd06127">
    <property type="entry name" value="DEDDh"/>
    <property type="match status" value="1"/>
</dbReference>
<dbReference type="InterPro" id="IPR036397">
    <property type="entry name" value="RNaseH_sf"/>
</dbReference>
<dbReference type="Pfam" id="PF02342">
    <property type="entry name" value="TerD"/>
    <property type="match status" value="1"/>
</dbReference>
<dbReference type="Proteomes" id="UP001275440">
    <property type="component" value="Unassembled WGS sequence"/>
</dbReference>
<dbReference type="InterPro" id="IPR036420">
    <property type="entry name" value="BRCT_dom_sf"/>
</dbReference>
<sequence length="623" mass="67947">METSRRKRDRYSHDDTAARDHRWVVVDVETSGLRPNAHRVLSVAALVLDADGMVKREFSTLVNPDCDPGPVHVHNLTRERLAGAPRFEDISRDLADILDGGTLVAHNATFDYGFLDAEFRRAGTSLPVQHRLCTMALSRRLELDVPNFRLATLAQHWKVQQLQEHDAYDDARVLSEVFRHSAALADSLQLPLPVVNCRSRRAVHPDSVPRVACDWQNPGRLTDAGLVQGMKVVVSGSTTTPRLTLASRMTVAGLDVMNQVSRQTSVLVCNDPIVQTGKVRKAMALDIPIVDEPQLEELLARVRPGVPKVATVIDVVPQPGMPLETPIVIEQSAAPAEIPARTWALAGQKPRLWSGRRVLLLGGNHLDGVLMRSRITQLGARPALNFTAAVTDVLVLDGGHDDKRMPRVTARQLPILSQEDVDAALDRGVVPPHMRLEAQLSAPVLSRGEVIDLPAKNSSWAVNVAWKAEAVGDESGMDPIDVDVVAFLLGPDDKVDTDDDFVFYNNPLVDDGVVELTVDGPSEQCVRLDLAGLPEDCHRIAIAAAIDGDRTFGDLGAVSVSVDGDDTTAATFVLDAGTTERTMVLTEIYRRAGKWRVRAVGQGYDDDLAALVLRYGVEVAEED</sequence>
<dbReference type="InterPro" id="IPR012337">
    <property type="entry name" value="RNaseH-like_sf"/>
</dbReference>
<dbReference type="CDD" id="cd06974">
    <property type="entry name" value="TerD_like"/>
    <property type="match status" value="1"/>
</dbReference>
<dbReference type="PANTHER" id="PTHR30231">
    <property type="entry name" value="DNA POLYMERASE III SUBUNIT EPSILON"/>
    <property type="match status" value="1"/>
</dbReference>
<dbReference type="Pfam" id="PF00929">
    <property type="entry name" value="RNase_T"/>
    <property type="match status" value="1"/>
</dbReference>
<dbReference type="InterPro" id="IPR001357">
    <property type="entry name" value="BRCT_dom"/>
</dbReference>
<organism evidence="5 6">
    <name type="scientific">Rhodococcus zopfii</name>
    <dbReference type="NCBI Taxonomy" id="43772"/>
    <lineage>
        <taxon>Bacteria</taxon>
        <taxon>Bacillati</taxon>
        <taxon>Actinomycetota</taxon>
        <taxon>Actinomycetes</taxon>
        <taxon>Mycobacteriales</taxon>
        <taxon>Nocardiaceae</taxon>
        <taxon>Rhodococcus</taxon>
    </lineage>
</organism>
<dbReference type="PANTHER" id="PTHR30231:SF4">
    <property type="entry name" value="PROTEIN NEN2"/>
    <property type="match status" value="1"/>
</dbReference>
<evidence type="ECO:0000256" key="3">
    <source>
        <dbReference type="ARBA" id="ARBA00022839"/>
    </source>
</evidence>
<keyword evidence="3 5" id="KW-0269">Exonuclease</keyword>
<dbReference type="NCBIfam" id="TIGR00573">
    <property type="entry name" value="dnaq"/>
    <property type="match status" value="1"/>
</dbReference>
<dbReference type="Pfam" id="PF00533">
    <property type="entry name" value="BRCT"/>
    <property type="match status" value="1"/>
</dbReference>
<keyword evidence="2" id="KW-0378">Hydrolase</keyword>
<gene>
    <name evidence="5" type="ORF">F8M49_14460</name>
</gene>
<dbReference type="Gene3D" id="3.40.50.10190">
    <property type="entry name" value="BRCT domain"/>
    <property type="match status" value="1"/>
</dbReference>
<feature type="domain" description="BRCT" evidence="4">
    <location>
        <begin position="222"/>
        <end position="301"/>
    </location>
</feature>
<evidence type="ECO:0000256" key="1">
    <source>
        <dbReference type="ARBA" id="ARBA00022722"/>
    </source>
</evidence>
<name>A0ABU3WQG9_9NOCA</name>
<dbReference type="Gene3D" id="2.60.60.30">
    <property type="entry name" value="sav2460 like domains"/>
    <property type="match status" value="1"/>
</dbReference>
<dbReference type="SUPFAM" id="SSF53098">
    <property type="entry name" value="Ribonuclease H-like"/>
    <property type="match status" value="1"/>
</dbReference>
<protein>
    <submittedName>
        <fullName evidence="5">3'-5' exonuclease</fullName>
    </submittedName>
</protein>
<evidence type="ECO:0000259" key="4">
    <source>
        <dbReference type="PROSITE" id="PS50172"/>
    </source>
</evidence>
<accession>A0ABU3WQG9</accession>